<comment type="caution">
    <text evidence="2">The sequence shown here is derived from an EMBL/GenBank/DDBJ whole genome shotgun (WGS) entry which is preliminary data.</text>
</comment>
<gene>
    <name evidence="2" type="ORF">C9J12_25535</name>
</gene>
<dbReference type="AlphaFoldDB" id="A0A2T3J808"/>
<evidence type="ECO:0000256" key="1">
    <source>
        <dbReference type="SAM" id="MobiDB-lite"/>
    </source>
</evidence>
<feature type="region of interest" description="Disordered" evidence="1">
    <location>
        <begin position="153"/>
        <end position="182"/>
    </location>
</feature>
<feature type="region of interest" description="Disordered" evidence="1">
    <location>
        <begin position="398"/>
        <end position="437"/>
    </location>
</feature>
<evidence type="ECO:0000313" key="3">
    <source>
        <dbReference type="Proteomes" id="UP000240987"/>
    </source>
</evidence>
<evidence type="ECO:0008006" key="4">
    <source>
        <dbReference type="Google" id="ProtNLM"/>
    </source>
</evidence>
<accession>A0A2T3J808</accession>
<reference evidence="2 3" key="1">
    <citation type="submission" date="2018-01" db="EMBL/GenBank/DDBJ databases">
        <title>Whole genome sequencing of Histamine producing bacteria.</title>
        <authorList>
            <person name="Butler K."/>
        </authorList>
    </citation>
    <scope>NUCLEOTIDE SEQUENCE [LARGE SCALE GENOMIC DNA]</scope>
    <source>
        <strain evidence="2 3">JCM 12947</strain>
    </source>
</reference>
<dbReference type="EMBL" id="PYMJ01000041">
    <property type="protein sequence ID" value="PSU44857.1"/>
    <property type="molecule type" value="Genomic_DNA"/>
</dbReference>
<dbReference type="Proteomes" id="UP000240987">
    <property type="component" value="Unassembled WGS sequence"/>
</dbReference>
<proteinExistence type="predicted"/>
<feature type="compositionally biased region" description="Polar residues" evidence="1">
    <location>
        <begin position="1"/>
        <end position="14"/>
    </location>
</feature>
<feature type="compositionally biased region" description="Basic and acidic residues" evidence="1">
    <location>
        <begin position="409"/>
        <end position="426"/>
    </location>
</feature>
<sequence>MTVQNETGGMTTDFGNGHKVLDGSGSISKNLGFDLNSREGVSQSYRNSARESYSQAETHRTAYNESTDKTFDQVAQFGQNTNKTLSYSDITSNKEGASTARAVSTMNSTVEEYAKLHNISRDEAESHLTSKWAGVSGTVGGNIPLPFGAKVGVQGDMGYKSTKDTRESTTTSDSESDRQSRALQEQFNASANVVKNYDLTDSSSETRTKADTALATIGDSLRDTESLAITASTEFNHARGLERTADKVQDISNSVSFNLNPDFQAYMKEQNPEHFEGIMYGSTEDLREQRAGYIQQFLNEPETLAKLERYTDDTLPQNPDGLRQSYEQQTGKLELTPAQRAAQQEKHSELQTRHDEGVELIIEGKGVRDYFDENRFNTITRETNENIIDVQDEVADKVEQHQTPLPEAKPQKVIESKVDAETKPDPITHPAMGRGSR</sequence>
<keyword evidence="3" id="KW-1185">Reference proteome</keyword>
<protein>
    <recommendedName>
        <fullName evidence="4">Conjugal transfer protein TraG</fullName>
    </recommendedName>
</protein>
<feature type="region of interest" description="Disordered" evidence="1">
    <location>
        <begin position="1"/>
        <end position="33"/>
    </location>
</feature>
<evidence type="ECO:0000313" key="2">
    <source>
        <dbReference type="EMBL" id="PSU44857.1"/>
    </source>
</evidence>
<organism evidence="2 3">
    <name type="scientific">Photobacterium frigidiphilum</name>
    <dbReference type="NCBI Taxonomy" id="264736"/>
    <lineage>
        <taxon>Bacteria</taxon>
        <taxon>Pseudomonadati</taxon>
        <taxon>Pseudomonadota</taxon>
        <taxon>Gammaproteobacteria</taxon>
        <taxon>Vibrionales</taxon>
        <taxon>Vibrionaceae</taxon>
        <taxon>Photobacterium</taxon>
    </lineage>
</organism>
<name>A0A2T3J808_9GAMM</name>